<dbReference type="UniPathway" id="UPA00253"/>
<dbReference type="Gene3D" id="3.40.50.620">
    <property type="entry name" value="HUPs"/>
    <property type="match status" value="1"/>
</dbReference>
<sequence>MLREKIRTNPESECLRIERFIKDKIQKLGRKGVLLGLSGGIDSAVVAFLSVRAVGPEYVNCVFMPEKHTSRDSGKHARLVATQLGVKYKIHNITSKLNNFGFYRFVPGNITISLIRKALLSVVRSKDDSSFESGLGKSNNKFIAQANAFYRIKPRMRMMVLYEQSEREDLLVVGTANRSEYDIGLYASHGCDDAVDIMPVRHLLKTQIIQIAHFLDIPREIIEKPPSPDFIPGMTDEGIIGLSYEILDLILLGLESGYSATEISSEIGCTSSDID</sequence>
<keyword evidence="6" id="KW-0472">Membrane</keyword>
<keyword evidence="2" id="KW-0436">Ligase</keyword>
<keyword evidence="6" id="KW-1133">Transmembrane helix</keyword>
<dbReference type="PANTHER" id="PTHR23090">
    <property type="entry name" value="NH 3 /GLUTAMINE-DEPENDENT NAD + SYNTHETASE"/>
    <property type="match status" value="1"/>
</dbReference>
<keyword evidence="5" id="KW-0520">NAD</keyword>
<accession>X1AC59</accession>
<evidence type="ECO:0000256" key="3">
    <source>
        <dbReference type="ARBA" id="ARBA00022741"/>
    </source>
</evidence>
<protein>
    <recommendedName>
        <fullName evidence="7">NAD/GMP synthase domain-containing protein</fullName>
    </recommendedName>
</protein>
<dbReference type="GO" id="GO:0005524">
    <property type="term" value="F:ATP binding"/>
    <property type="evidence" value="ECO:0007669"/>
    <property type="project" value="UniProtKB-KW"/>
</dbReference>
<dbReference type="AlphaFoldDB" id="X1AC59"/>
<dbReference type="EMBL" id="BART01006821">
    <property type="protein sequence ID" value="GAG70293.1"/>
    <property type="molecule type" value="Genomic_DNA"/>
</dbReference>
<dbReference type="InterPro" id="IPR014729">
    <property type="entry name" value="Rossmann-like_a/b/a_fold"/>
</dbReference>
<feature type="domain" description="NAD/GMP synthase" evidence="7">
    <location>
        <begin position="16"/>
        <end position="269"/>
    </location>
</feature>
<dbReference type="NCBIfam" id="TIGR00552">
    <property type="entry name" value="nadE"/>
    <property type="match status" value="1"/>
</dbReference>
<organism evidence="8">
    <name type="scientific">marine sediment metagenome</name>
    <dbReference type="NCBI Taxonomy" id="412755"/>
    <lineage>
        <taxon>unclassified sequences</taxon>
        <taxon>metagenomes</taxon>
        <taxon>ecological metagenomes</taxon>
    </lineage>
</organism>
<evidence type="ECO:0000256" key="5">
    <source>
        <dbReference type="ARBA" id="ARBA00023027"/>
    </source>
</evidence>
<dbReference type="SUPFAM" id="SSF52402">
    <property type="entry name" value="Adenine nucleotide alpha hydrolases-like"/>
    <property type="match status" value="1"/>
</dbReference>
<evidence type="ECO:0000313" key="8">
    <source>
        <dbReference type="EMBL" id="GAG70293.1"/>
    </source>
</evidence>
<keyword evidence="6" id="KW-0812">Transmembrane</keyword>
<dbReference type="InterPro" id="IPR022310">
    <property type="entry name" value="NAD/GMP_synthase"/>
</dbReference>
<dbReference type="PANTHER" id="PTHR23090:SF9">
    <property type="entry name" value="GLUTAMINE-DEPENDENT NAD(+) SYNTHETASE"/>
    <property type="match status" value="1"/>
</dbReference>
<evidence type="ECO:0000256" key="6">
    <source>
        <dbReference type="SAM" id="Phobius"/>
    </source>
</evidence>
<reference evidence="8" key="1">
    <citation type="journal article" date="2014" name="Front. Microbiol.">
        <title>High frequency of phylogenetically diverse reductive dehalogenase-homologous genes in deep subseafloor sedimentary metagenomes.</title>
        <authorList>
            <person name="Kawai M."/>
            <person name="Futagami T."/>
            <person name="Toyoda A."/>
            <person name="Takaki Y."/>
            <person name="Nishi S."/>
            <person name="Hori S."/>
            <person name="Arai W."/>
            <person name="Tsubouchi T."/>
            <person name="Morono Y."/>
            <person name="Uchiyama I."/>
            <person name="Ito T."/>
            <person name="Fujiyama A."/>
            <person name="Inagaki F."/>
            <person name="Takami H."/>
        </authorList>
    </citation>
    <scope>NUCLEOTIDE SEQUENCE</scope>
    <source>
        <strain evidence="8">Expedition CK06-06</strain>
    </source>
</reference>
<keyword evidence="3" id="KW-0547">Nucleotide-binding</keyword>
<dbReference type="Pfam" id="PF02540">
    <property type="entry name" value="NAD_synthase"/>
    <property type="match status" value="1"/>
</dbReference>
<dbReference type="GO" id="GO:0005737">
    <property type="term" value="C:cytoplasm"/>
    <property type="evidence" value="ECO:0007669"/>
    <property type="project" value="InterPro"/>
</dbReference>
<dbReference type="GO" id="GO:0003952">
    <property type="term" value="F:NAD+ synthase (glutamine-hydrolyzing) activity"/>
    <property type="evidence" value="ECO:0007669"/>
    <property type="project" value="InterPro"/>
</dbReference>
<name>X1AC59_9ZZZZ</name>
<dbReference type="GO" id="GO:0009435">
    <property type="term" value="P:NAD+ biosynthetic process"/>
    <property type="evidence" value="ECO:0007669"/>
    <property type="project" value="UniProtKB-UniPathway"/>
</dbReference>
<feature type="transmembrane region" description="Helical" evidence="6">
    <location>
        <begin position="32"/>
        <end position="51"/>
    </location>
</feature>
<gene>
    <name evidence="8" type="ORF">S01H4_15566</name>
</gene>
<evidence type="ECO:0000259" key="7">
    <source>
        <dbReference type="Pfam" id="PF02540"/>
    </source>
</evidence>
<comment type="caution">
    <text evidence="8">The sequence shown here is derived from an EMBL/GenBank/DDBJ whole genome shotgun (WGS) entry which is preliminary data.</text>
</comment>
<dbReference type="CDD" id="cd00553">
    <property type="entry name" value="NAD_synthase"/>
    <property type="match status" value="1"/>
</dbReference>
<evidence type="ECO:0000256" key="2">
    <source>
        <dbReference type="ARBA" id="ARBA00022598"/>
    </source>
</evidence>
<feature type="non-terminal residue" evidence="8">
    <location>
        <position position="275"/>
    </location>
</feature>
<evidence type="ECO:0000256" key="1">
    <source>
        <dbReference type="ARBA" id="ARBA00004790"/>
    </source>
</evidence>
<dbReference type="InterPro" id="IPR003694">
    <property type="entry name" value="NAD_synthase"/>
</dbReference>
<dbReference type="GO" id="GO:0004359">
    <property type="term" value="F:glutaminase activity"/>
    <property type="evidence" value="ECO:0007669"/>
    <property type="project" value="InterPro"/>
</dbReference>
<proteinExistence type="predicted"/>
<comment type="pathway">
    <text evidence="1">Cofactor biosynthesis; NAD(+) biosynthesis.</text>
</comment>
<evidence type="ECO:0000256" key="4">
    <source>
        <dbReference type="ARBA" id="ARBA00022840"/>
    </source>
</evidence>
<keyword evidence="4" id="KW-0067">ATP-binding</keyword>